<evidence type="ECO:0000256" key="10">
    <source>
        <dbReference type="ARBA" id="ARBA00048679"/>
    </source>
</evidence>
<organism evidence="15 16">
    <name type="scientific">Coemansia javaensis</name>
    <dbReference type="NCBI Taxonomy" id="2761396"/>
    <lineage>
        <taxon>Eukaryota</taxon>
        <taxon>Fungi</taxon>
        <taxon>Fungi incertae sedis</taxon>
        <taxon>Zoopagomycota</taxon>
        <taxon>Kickxellomycotina</taxon>
        <taxon>Kickxellomycetes</taxon>
        <taxon>Kickxellales</taxon>
        <taxon>Kickxellaceae</taxon>
        <taxon>Coemansia</taxon>
    </lineage>
</organism>
<evidence type="ECO:0000256" key="4">
    <source>
        <dbReference type="ARBA" id="ARBA00022679"/>
    </source>
</evidence>
<dbReference type="SUPFAM" id="SSF56112">
    <property type="entry name" value="Protein kinase-like (PK-like)"/>
    <property type="match status" value="1"/>
</dbReference>
<name>A0A9W8LGX2_9FUNG</name>
<dbReference type="EMBL" id="JANBUL010000173">
    <property type="protein sequence ID" value="KAJ2779523.1"/>
    <property type="molecule type" value="Genomic_DNA"/>
</dbReference>
<dbReference type="GO" id="GO:0031032">
    <property type="term" value="P:actomyosin structure organization"/>
    <property type="evidence" value="ECO:0007669"/>
    <property type="project" value="TreeGrafter"/>
</dbReference>
<dbReference type="GO" id="GO:0005524">
    <property type="term" value="F:ATP binding"/>
    <property type="evidence" value="ECO:0007669"/>
    <property type="project" value="UniProtKB-KW"/>
</dbReference>
<evidence type="ECO:0000256" key="11">
    <source>
        <dbReference type="SAM" id="Coils"/>
    </source>
</evidence>
<feature type="region of interest" description="Disordered" evidence="12">
    <location>
        <begin position="754"/>
        <end position="779"/>
    </location>
</feature>
<keyword evidence="4 15" id="KW-0808">Transferase</keyword>
<feature type="coiled-coil region" evidence="11">
    <location>
        <begin position="444"/>
        <end position="471"/>
    </location>
</feature>
<dbReference type="PROSITE" id="PS51285">
    <property type="entry name" value="AGC_KINASE_CTER"/>
    <property type="match status" value="1"/>
</dbReference>
<sequence length="1227" mass="132916">MPVARGLEERGRALAEAVSAQDVLAYRGAIDTGAMLDTLLALHDELNDRPFLDSPNVREFVERYKAAVDDVRAWRLSKDDFDFVRTLARGQFGIVDIVRSKHNRGVYAMKTLNKRALLSQREQAAFLEERDVLVLGRDSPWIPDLYASFQDRENLYIVMEFVAGGDLFSMLDRCENAVVDEDAARFYAAELALALEDLHKIGYIHRDCKPQNTLLDARGHVKLADFGSCARIDARGAHEAKTSVPVGTCDYIAPETLRARELGDGGLVGEACDWWSLGAVLYEMLYGDPPFYSDSVPETYGKIMSCEKHLAFDDAVDVSDDAKDLMRRLLVRREDRLDLAGIKAHPFFASVDWAAIRTQEAPFVPRISSPDDTSNFSVGDEAAEDAGMAAARASSSRLSHGREYAGEQLPFIGFTHLPPALAVGAKRAAPHHTPRGPREDPAMVRVLRAKIEQVEAAATSAEVRLREQQLRWDTERRIFENKIRALEAQVSPAPPPPTPAKTPIIVRPRCRDSSVQTEPEEPPPLPPTVVPDAEPPAPAAGSADAHQRLVAELVGRMEDQLGGQSEHLVQLVGAVNDLAAVTGAKLEESLQTQLQEQKKELAALAQLLQASQPAAGTGGAAARLSVGSTAVRGARRSISAVDDAALGPHHPKSVVATLVNEAAGDPPAGAAATVDAALPDSRRRSLAQVASTSHLARAERRVSAGVPSDALSAVSAKCDRLSALFEHQAAELSSIQRTQTSLLAICTELRLAMPPSAPAPADAEDAAGSRRSRRKTEQLRRHVADLYPAAGAASRDSGAASSSDAAALEALRATTDELVASLRAQLATAEAAREAAEARATELLGWIGRESKGRALLEDMIRTAQQACKMVEDKLESMTREIDALKSAATAKDEEIASLTATIETREKELRSLRRASRRAMDQLADIQTAQQQQQQQKQQQQQQTKAGEDGSPDPTKEELTAEIKEAAAVHVRLQFEIARLESEVSRLESEKAQLVKDMGHRDRRLREAEAKLRAAAADGDGIRVRSLDAEEDEEKRFGSVGSKSHKRFKVQIQNMQKHIEYLETKLALAASENDVLRQAQRNHHHHHQTPLGHGMRFPGFARTATGSVASGAGGDAETTASSSSAAAGTKTHAPPRSTGTSTTASTAKPRPMSTMFPGMHSNMDAMSSTASLHTESPSGSADGINGHSRRRIPTDPPNGPRPRNDSLSASFERIRSPFKGFRKHFA</sequence>
<comment type="catalytic activity">
    <reaction evidence="9">
        <text>L-threonyl-[protein] + ATP = O-phospho-L-threonyl-[protein] + ADP + H(+)</text>
        <dbReference type="Rhea" id="RHEA:46608"/>
        <dbReference type="Rhea" id="RHEA-COMP:11060"/>
        <dbReference type="Rhea" id="RHEA-COMP:11605"/>
        <dbReference type="ChEBI" id="CHEBI:15378"/>
        <dbReference type="ChEBI" id="CHEBI:30013"/>
        <dbReference type="ChEBI" id="CHEBI:30616"/>
        <dbReference type="ChEBI" id="CHEBI:61977"/>
        <dbReference type="ChEBI" id="CHEBI:456216"/>
        <dbReference type="EC" id="2.7.11.1"/>
    </reaction>
</comment>
<evidence type="ECO:0000259" key="13">
    <source>
        <dbReference type="PROSITE" id="PS50011"/>
    </source>
</evidence>
<dbReference type="InterPro" id="IPR000961">
    <property type="entry name" value="AGC-kinase_C"/>
</dbReference>
<dbReference type="GO" id="GO:0005737">
    <property type="term" value="C:cytoplasm"/>
    <property type="evidence" value="ECO:0007669"/>
    <property type="project" value="TreeGrafter"/>
</dbReference>
<evidence type="ECO:0000259" key="14">
    <source>
        <dbReference type="PROSITE" id="PS51285"/>
    </source>
</evidence>
<comment type="similarity">
    <text evidence="8">Belongs to the protein kinase superfamily. STE Ser/Thr protein kinase family. COT1 subfamily.</text>
</comment>
<dbReference type="Gene3D" id="3.30.200.20">
    <property type="entry name" value="Phosphorylase Kinase, domain 1"/>
    <property type="match status" value="1"/>
</dbReference>
<keyword evidence="16" id="KW-1185">Reference proteome</keyword>
<feature type="compositionally biased region" description="Low complexity" evidence="12">
    <location>
        <begin position="1102"/>
        <end position="1150"/>
    </location>
</feature>
<protein>
    <recommendedName>
        <fullName evidence="1">non-specific serine/threonine protein kinase</fullName>
        <ecNumber evidence="1">2.7.11.1</ecNumber>
    </recommendedName>
</protein>
<keyword evidence="2" id="KW-0723">Serine/threonine-protein kinase</keyword>
<evidence type="ECO:0000256" key="9">
    <source>
        <dbReference type="ARBA" id="ARBA00047899"/>
    </source>
</evidence>
<dbReference type="AlphaFoldDB" id="A0A9W8LGX2"/>
<evidence type="ECO:0000256" key="8">
    <source>
        <dbReference type="ARBA" id="ARBA00038271"/>
    </source>
</evidence>
<dbReference type="EC" id="2.7.11.1" evidence="1"/>
<dbReference type="FunFam" id="1.10.510.10:FF:000751">
    <property type="entry name" value="Non-specific serine/threonine protein kinase"/>
    <property type="match status" value="1"/>
</dbReference>
<dbReference type="SMART" id="SM00133">
    <property type="entry name" value="S_TK_X"/>
    <property type="match status" value="1"/>
</dbReference>
<dbReference type="Gene3D" id="1.10.510.10">
    <property type="entry name" value="Transferase(Phosphotransferase) domain 1"/>
    <property type="match status" value="1"/>
</dbReference>
<keyword evidence="6 15" id="KW-0418">Kinase</keyword>
<dbReference type="PROSITE" id="PS50011">
    <property type="entry name" value="PROTEIN_KINASE_DOM"/>
    <property type="match status" value="1"/>
</dbReference>
<dbReference type="InterPro" id="IPR050839">
    <property type="entry name" value="Rho-assoc_Ser/Thr_Kinase"/>
</dbReference>
<evidence type="ECO:0000256" key="12">
    <source>
        <dbReference type="SAM" id="MobiDB-lite"/>
    </source>
</evidence>
<keyword evidence="7" id="KW-0067">ATP-binding</keyword>
<comment type="caution">
    <text evidence="15">The sequence shown here is derived from an EMBL/GenBank/DDBJ whole genome shotgun (WGS) entry which is preliminary data.</text>
</comment>
<dbReference type="Pfam" id="PF00069">
    <property type="entry name" value="Pkinase"/>
    <property type="match status" value="1"/>
</dbReference>
<dbReference type="InterPro" id="IPR011009">
    <property type="entry name" value="Kinase-like_dom_sf"/>
</dbReference>
<feature type="domain" description="AGC-kinase C-terminal" evidence="14">
    <location>
        <begin position="349"/>
        <end position="426"/>
    </location>
</feature>
<evidence type="ECO:0000256" key="5">
    <source>
        <dbReference type="ARBA" id="ARBA00022741"/>
    </source>
</evidence>
<feature type="domain" description="Protein kinase" evidence="13">
    <location>
        <begin position="81"/>
        <end position="348"/>
    </location>
</feature>
<feature type="compositionally biased region" description="Low complexity" evidence="12">
    <location>
        <begin position="928"/>
        <end position="946"/>
    </location>
</feature>
<reference evidence="15" key="1">
    <citation type="submission" date="2022-07" db="EMBL/GenBank/DDBJ databases">
        <title>Phylogenomic reconstructions and comparative analyses of Kickxellomycotina fungi.</title>
        <authorList>
            <person name="Reynolds N.K."/>
            <person name="Stajich J.E."/>
            <person name="Barry K."/>
            <person name="Grigoriev I.V."/>
            <person name="Crous P."/>
            <person name="Smith M.E."/>
        </authorList>
    </citation>
    <scope>NUCLEOTIDE SEQUENCE</scope>
    <source>
        <strain evidence="15">NBRC 105414</strain>
    </source>
</reference>
<proteinExistence type="inferred from homology"/>
<evidence type="ECO:0000313" key="15">
    <source>
        <dbReference type="EMBL" id="KAJ2779523.1"/>
    </source>
</evidence>
<feature type="compositionally biased region" description="Pro residues" evidence="12">
    <location>
        <begin position="522"/>
        <end position="538"/>
    </location>
</feature>
<evidence type="ECO:0000256" key="1">
    <source>
        <dbReference type="ARBA" id="ARBA00012513"/>
    </source>
</evidence>
<dbReference type="PANTHER" id="PTHR22988">
    <property type="entry name" value="MYOTONIC DYSTROPHY S/T KINASE-RELATED"/>
    <property type="match status" value="1"/>
</dbReference>
<keyword evidence="3" id="KW-0597">Phosphoprotein</keyword>
<keyword evidence="5" id="KW-0547">Nucleotide-binding</keyword>
<dbReference type="GO" id="GO:0004674">
    <property type="term" value="F:protein serine/threonine kinase activity"/>
    <property type="evidence" value="ECO:0007669"/>
    <property type="project" value="UniProtKB-KW"/>
</dbReference>
<dbReference type="InterPro" id="IPR000719">
    <property type="entry name" value="Prot_kinase_dom"/>
</dbReference>
<keyword evidence="11" id="KW-0175">Coiled coil</keyword>
<feature type="region of interest" description="Disordered" evidence="12">
    <location>
        <begin position="925"/>
        <end position="958"/>
    </location>
</feature>
<evidence type="ECO:0000256" key="3">
    <source>
        <dbReference type="ARBA" id="ARBA00022553"/>
    </source>
</evidence>
<evidence type="ECO:0000256" key="7">
    <source>
        <dbReference type="ARBA" id="ARBA00022840"/>
    </source>
</evidence>
<feature type="region of interest" description="Disordered" evidence="12">
    <location>
        <begin position="489"/>
        <end position="544"/>
    </location>
</feature>
<feature type="region of interest" description="Disordered" evidence="12">
    <location>
        <begin position="1080"/>
        <end position="1213"/>
    </location>
</feature>
<dbReference type="OrthoDB" id="3638488at2759"/>
<accession>A0A9W8LGX2</accession>
<dbReference type="PANTHER" id="PTHR22988:SF71">
    <property type="entry name" value="CITRON RHO-INTERACTING KINASE"/>
    <property type="match status" value="1"/>
</dbReference>
<feature type="compositionally biased region" description="Polar residues" evidence="12">
    <location>
        <begin position="1165"/>
        <end position="1180"/>
    </location>
</feature>
<evidence type="ECO:0000313" key="16">
    <source>
        <dbReference type="Proteomes" id="UP001140217"/>
    </source>
</evidence>
<evidence type="ECO:0000256" key="6">
    <source>
        <dbReference type="ARBA" id="ARBA00022777"/>
    </source>
</evidence>
<gene>
    <name evidence="15" type="primary">CDC42BPB</name>
    <name evidence="15" type="ORF">H4R18_003959</name>
</gene>
<evidence type="ECO:0000256" key="2">
    <source>
        <dbReference type="ARBA" id="ARBA00022527"/>
    </source>
</evidence>
<comment type="catalytic activity">
    <reaction evidence="10">
        <text>L-seryl-[protein] + ATP = O-phospho-L-seryl-[protein] + ADP + H(+)</text>
        <dbReference type="Rhea" id="RHEA:17989"/>
        <dbReference type="Rhea" id="RHEA-COMP:9863"/>
        <dbReference type="Rhea" id="RHEA-COMP:11604"/>
        <dbReference type="ChEBI" id="CHEBI:15378"/>
        <dbReference type="ChEBI" id="CHEBI:29999"/>
        <dbReference type="ChEBI" id="CHEBI:30616"/>
        <dbReference type="ChEBI" id="CHEBI:83421"/>
        <dbReference type="ChEBI" id="CHEBI:456216"/>
        <dbReference type="EC" id="2.7.11.1"/>
    </reaction>
</comment>
<dbReference type="Proteomes" id="UP001140217">
    <property type="component" value="Unassembled WGS sequence"/>
</dbReference>
<dbReference type="GO" id="GO:0005856">
    <property type="term" value="C:cytoskeleton"/>
    <property type="evidence" value="ECO:0007669"/>
    <property type="project" value="TreeGrafter"/>
</dbReference>